<protein>
    <submittedName>
        <fullName evidence="2">Pr6Pr family membrane protein</fullName>
    </submittedName>
</protein>
<feature type="transmembrane region" description="Helical" evidence="1">
    <location>
        <begin position="75"/>
        <end position="94"/>
    </location>
</feature>
<feature type="transmembrane region" description="Helical" evidence="1">
    <location>
        <begin position="140"/>
        <end position="161"/>
    </location>
</feature>
<keyword evidence="1" id="KW-0812">Transmembrane</keyword>
<feature type="transmembrane region" description="Helical" evidence="1">
    <location>
        <begin position="12"/>
        <end position="32"/>
    </location>
</feature>
<evidence type="ECO:0000256" key="1">
    <source>
        <dbReference type="SAM" id="Phobius"/>
    </source>
</evidence>
<dbReference type="NCBIfam" id="NF038065">
    <property type="entry name" value="Pr6Pr"/>
    <property type="match status" value="1"/>
</dbReference>
<feature type="transmembrane region" description="Helical" evidence="1">
    <location>
        <begin position="173"/>
        <end position="198"/>
    </location>
</feature>
<feature type="transmembrane region" description="Helical" evidence="1">
    <location>
        <begin position="44"/>
        <end position="63"/>
    </location>
</feature>
<dbReference type="Proteomes" id="UP000602198">
    <property type="component" value="Unassembled WGS sequence"/>
</dbReference>
<organism evidence="2 3">
    <name type="scientific">Nocardia acididurans</name>
    <dbReference type="NCBI Taxonomy" id="2802282"/>
    <lineage>
        <taxon>Bacteria</taxon>
        <taxon>Bacillati</taxon>
        <taxon>Actinomycetota</taxon>
        <taxon>Actinomycetes</taxon>
        <taxon>Mycobacteriales</taxon>
        <taxon>Nocardiaceae</taxon>
        <taxon>Nocardia</taxon>
    </lineage>
</organism>
<name>A0ABS1MFC0_9NOCA</name>
<dbReference type="RefSeq" id="WP_201954825.1">
    <property type="nucleotide sequence ID" value="NZ_JAERRJ010000013.1"/>
</dbReference>
<accession>A0ABS1MFC0</accession>
<dbReference type="InterPro" id="IPR049713">
    <property type="entry name" value="Pr6Pr-like"/>
</dbReference>
<keyword evidence="3" id="KW-1185">Reference proteome</keyword>
<comment type="caution">
    <text evidence="2">The sequence shown here is derived from an EMBL/GenBank/DDBJ whole genome shotgun (WGS) entry which is preliminary data.</text>
</comment>
<keyword evidence="1" id="KW-1133">Transmembrane helix</keyword>
<dbReference type="EMBL" id="JAERRJ010000013">
    <property type="protein sequence ID" value="MBL1078966.1"/>
    <property type="molecule type" value="Genomic_DNA"/>
</dbReference>
<evidence type="ECO:0000313" key="3">
    <source>
        <dbReference type="Proteomes" id="UP000602198"/>
    </source>
</evidence>
<keyword evidence="1" id="KW-0472">Membrane</keyword>
<proteinExistence type="predicted"/>
<evidence type="ECO:0000313" key="2">
    <source>
        <dbReference type="EMBL" id="MBL1078966.1"/>
    </source>
</evidence>
<reference evidence="2 3" key="1">
    <citation type="submission" date="2021-01" db="EMBL/GenBank/DDBJ databases">
        <title>WGS of actinomycetes isolated from Thailand.</title>
        <authorList>
            <person name="Thawai C."/>
        </authorList>
    </citation>
    <scope>NUCLEOTIDE SEQUENCE [LARGE SCALE GENOMIC DNA]</scope>
    <source>
        <strain evidence="2 3">LPG 2</strain>
    </source>
</reference>
<gene>
    <name evidence="2" type="ORF">JK358_31635</name>
</gene>
<feature type="transmembrane region" description="Helical" evidence="1">
    <location>
        <begin position="114"/>
        <end position="133"/>
    </location>
</feature>
<sequence length="212" mass="23172">MDEVAVHPLWGRLVLFVFAVLDIAACVWTATHLRPGGAGAVANFFSYFTIQSNIVIIAVLLIIAARDPQGRRWQIVRGAATLYITITGIVYALLLQNVDVDIEYPWTNDVLHRVTPLVALADWLLVPAALGVTARLAGAWLIYPIVYGVYTLIRGPIVDWYPYPFIDPRQQGYLSMAIGLVVLVVGFVVLAVAVIALGDLAAARRARRHAAS</sequence>